<evidence type="ECO:0000313" key="2">
    <source>
        <dbReference type="EMBL" id="JAA54151.1"/>
    </source>
</evidence>
<dbReference type="Gene3D" id="2.40.128.20">
    <property type="match status" value="1"/>
</dbReference>
<keyword evidence="1" id="KW-0732">Signal</keyword>
<dbReference type="GO" id="GO:0030682">
    <property type="term" value="P:symbiont-mediated perturbation of host defenses"/>
    <property type="evidence" value="ECO:0007669"/>
    <property type="project" value="InterPro"/>
</dbReference>
<feature type="signal peptide" evidence="1">
    <location>
        <begin position="1"/>
        <end position="18"/>
    </location>
</feature>
<organism evidence="2">
    <name type="scientific">Rhipicephalus pulchellus</name>
    <name type="common">Yellow backed tick</name>
    <name type="synonym">Dermacentor pulchellus</name>
    <dbReference type="NCBI Taxonomy" id="72859"/>
    <lineage>
        <taxon>Eukaryota</taxon>
        <taxon>Metazoa</taxon>
        <taxon>Ecdysozoa</taxon>
        <taxon>Arthropoda</taxon>
        <taxon>Chelicerata</taxon>
        <taxon>Arachnida</taxon>
        <taxon>Acari</taxon>
        <taxon>Parasitiformes</taxon>
        <taxon>Ixodida</taxon>
        <taxon>Ixodoidea</taxon>
        <taxon>Ixodidae</taxon>
        <taxon>Rhipicephalinae</taxon>
        <taxon>Rhipicephalus</taxon>
        <taxon>Rhipicephalus</taxon>
    </lineage>
</organism>
<dbReference type="GO" id="GO:0043176">
    <property type="term" value="F:amine binding"/>
    <property type="evidence" value="ECO:0007669"/>
    <property type="project" value="InterPro"/>
</dbReference>
<sequence length="180" mass="20964">MRAAVLFIVFGLFVDAYGASLYNLIKALNTTQTIWLYKQNYQDTPEAPNRTCVRWHPRDITKSLYTFDNDYKDAAVYHTDYNTNATLSGNTNNAEMSITYIREGRDPTNVSYKLNVWNPKDHCFILTRNNMDGGQVECELHLWQDKLLEELKGVQTYCHRKYKKSCQGKGPEVFSRHQCM</sequence>
<proteinExistence type="evidence at transcript level"/>
<dbReference type="InterPro" id="IPR002970">
    <property type="entry name" value="Tick_his-bd"/>
</dbReference>
<evidence type="ECO:0000256" key="1">
    <source>
        <dbReference type="SAM" id="SignalP"/>
    </source>
</evidence>
<name>L7LQC6_RHIPC</name>
<reference evidence="2" key="2">
    <citation type="journal article" date="2015" name="J. Proteomics">
        <title>Sexual differences in the sialomes of the zebra tick, Rhipicephalus pulchellus.</title>
        <authorList>
            <person name="Tan A.W."/>
            <person name="Francischetti I.M."/>
            <person name="Slovak M."/>
            <person name="Kini R.M."/>
            <person name="Ribeiro J.M."/>
        </authorList>
    </citation>
    <scope>NUCLEOTIDE SEQUENCE</scope>
    <source>
        <tissue evidence="2">Salivary gland</tissue>
    </source>
</reference>
<dbReference type="InterPro" id="IPR012674">
    <property type="entry name" value="Calycin"/>
</dbReference>
<feature type="chain" id="PRO_5003980729" evidence="1">
    <location>
        <begin position="19"/>
        <end position="180"/>
    </location>
</feature>
<dbReference type="EMBL" id="GACK01010883">
    <property type="protein sequence ID" value="JAA54151.1"/>
    <property type="molecule type" value="mRNA"/>
</dbReference>
<dbReference type="SUPFAM" id="SSF50814">
    <property type="entry name" value="Lipocalins"/>
    <property type="match status" value="1"/>
</dbReference>
<dbReference type="AlphaFoldDB" id="L7LQC6"/>
<accession>L7LQC6</accession>
<dbReference type="Pfam" id="PF02098">
    <property type="entry name" value="His_binding"/>
    <property type="match status" value="1"/>
</dbReference>
<protein>
    <submittedName>
        <fullName evidence="2">Putative group i salivary lipocalin</fullName>
    </submittedName>
</protein>
<reference evidence="2" key="1">
    <citation type="submission" date="2012-11" db="EMBL/GenBank/DDBJ databases">
        <authorList>
            <person name="Lucero-Rivera Y.E."/>
            <person name="Tovar-Ramirez D."/>
        </authorList>
    </citation>
    <scope>NUCLEOTIDE SEQUENCE</scope>
    <source>
        <tissue evidence="2">Salivary gland</tissue>
    </source>
</reference>